<accession>A0A3E0GWC4</accession>
<reference evidence="1 2" key="1">
    <citation type="submission" date="2018-08" db="EMBL/GenBank/DDBJ databases">
        <title>Genomic Encyclopedia of Archaeal and Bacterial Type Strains, Phase II (KMG-II): from individual species to whole genera.</title>
        <authorList>
            <person name="Goeker M."/>
        </authorList>
    </citation>
    <scope>NUCLEOTIDE SEQUENCE [LARGE SCALE GENOMIC DNA]</scope>
    <source>
        <strain evidence="1 2">DSM 45791</strain>
    </source>
</reference>
<dbReference type="Proteomes" id="UP000256269">
    <property type="component" value="Unassembled WGS sequence"/>
</dbReference>
<organism evidence="1 2">
    <name type="scientific">Kutzneria buriramensis</name>
    <dbReference type="NCBI Taxonomy" id="1045776"/>
    <lineage>
        <taxon>Bacteria</taxon>
        <taxon>Bacillati</taxon>
        <taxon>Actinomycetota</taxon>
        <taxon>Actinomycetes</taxon>
        <taxon>Pseudonocardiales</taxon>
        <taxon>Pseudonocardiaceae</taxon>
        <taxon>Kutzneria</taxon>
    </lineage>
</organism>
<gene>
    <name evidence="1" type="ORF">BCF44_122192</name>
</gene>
<name>A0A3E0GWC4_9PSEU</name>
<sequence length="231" mass="24129">MTQIGVLPTGDVEPARVAALATGAVSTFPTMIGMRSSTTPGDDPVAQARGLVDRTLTALLRPDITDEQEHAAAETFLDTCTPQFLAALTGSAEDTNGRLVPVAEAMAAAAGHFRAVQVLDARSELVAARGSLVALDPAPAPATTTETCDVCERESPCWAFPIRGATILLDLGTAKAAMLLVCDGCRTLVQESRSDAELAQRAGRPDVLPRSLRDLRARLLGEAAAWPGQAE</sequence>
<evidence type="ECO:0000313" key="2">
    <source>
        <dbReference type="Proteomes" id="UP000256269"/>
    </source>
</evidence>
<dbReference type="EMBL" id="QUNO01000022">
    <property type="protein sequence ID" value="REH31169.1"/>
    <property type="molecule type" value="Genomic_DNA"/>
</dbReference>
<evidence type="ECO:0000313" key="1">
    <source>
        <dbReference type="EMBL" id="REH31169.1"/>
    </source>
</evidence>
<keyword evidence="2" id="KW-1185">Reference proteome</keyword>
<dbReference type="AlphaFoldDB" id="A0A3E0GWC4"/>
<proteinExistence type="predicted"/>
<protein>
    <submittedName>
        <fullName evidence="1">Uncharacterized protein</fullName>
    </submittedName>
</protein>
<comment type="caution">
    <text evidence="1">The sequence shown here is derived from an EMBL/GenBank/DDBJ whole genome shotgun (WGS) entry which is preliminary data.</text>
</comment>